<accession>A0ABT0YJV6</accession>
<comment type="caution">
    <text evidence="2">The sequence shown here is derived from an EMBL/GenBank/DDBJ whole genome shotgun (WGS) entry which is preliminary data.</text>
</comment>
<feature type="transmembrane region" description="Helical" evidence="1">
    <location>
        <begin position="9"/>
        <end position="29"/>
    </location>
</feature>
<keyword evidence="1" id="KW-1133">Transmembrane helix</keyword>
<feature type="transmembrane region" description="Helical" evidence="1">
    <location>
        <begin position="41"/>
        <end position="62"/>
    </location>
</feature>
<feature type="transmembrane region" description="Helical" evidence="1">
    <location>
        <begin position="190"/>
        <end position="208"/>
    </location>
</feature>
<proteinExistence type="predicted"/>
<evidence type="ECO:0000313" key="3">
    <source>
        <dbReference type="Proteomes" id="UP001165541"/>
    </source>
</evidence>
<evidence type="ECO:0000256" key="1">
    <source>
        <dbReference type="SAM" id="Phobius"/>
    </source>
</evidence>
<gene>
    <name evidence="2" type="ORF">M8A51_02625</name>
</gene>
<feature type="transmembrane region" description="Helical" evidence="1">
    <location>
        <begin position="132"/>
        <end position="149"/>
    </location>
</feature>
<keyword evidence="1" id="KW-0812">Transmembrane</keyword>
<reference evidence="2" key="1">
    <citation type="submission" date="2022-05" db="EMBL/GenBank/DDBJ databases">
        <title>Schlegelella sp. nov., isolated from mangrove soil.</title>
        <authorList>
            <person name="Liu Y."/>
            <person name="Ge X."/>
            <person name="Liu W."/>
        </authorList>
    </citation>
    <scope>NUCLEOTIDE SEQUENCE</scope>
    <source>
        <strain evidence="2">S2-27</strain>
    </source>
</reference>
<dbReference type="EMBL" id="JAMKFE010000002">
    <property type="protein sequence ID" value="MCM5678421.1"/>
    <property type="molecule type" value="Genomic_DNA"/>
</dbReference>
<feature type="transmembrane region" description="Helical" evidence="1">
    <location>
        <begin position="161"/>
        <end position="178"/>
    </location>
</feature>
<feature type="transmembrane region" description="Helical" evidence="1">
    <location>
        <begin position="98"/>
        <end position="120"/>
    </location>
</feature>
<dbReference type="RefSeq" id="WP_251776575.1">
    <property type="nucleotide sequence ID" value="NZ_JAMKFE010000002.1"/>
</dbReference>
<dbReference type="Proteomes" id="UP001165541">
    <property type="component" value="Unassembled WGS sequence"/>
</dbReference>
<organism evidence="2 3">
    <name type="scientific">Caldimonas mangrovi</name>
    <dbReference type="NCBI Taxonomy" id="2944811"/>
    <lineage>
        <taxon>Bacteria</taxon>
        <taxon>Pseudomonadati</taxon>
        <taxon>Pseudomonadota</taxon>
        <taxon>Betaproteobacteria</taxon>
        <taxon>Burkholderiales</taxon>
        <taxon>Sphaerotilaceae</taxon>
        <taxon>Caldimonas</taxon>
    </lineage>
</organism>
<keyword evidence="1" id="KW-0472">Membrane</keyword>
<dbReference type="PANTHER" id="PTHR34368:SF1">
    <property type="entry name" value="OS01G0962200 PROTEIN"/>
    <property type="match status" value="1"/>
</dbReference>
<keyword evidence="3" id="KW-1185">Reference proteome</keyword>
<name>A0ABT0YJV6_9BURK</name>
<dbReference type="PANTHER" id="PTHR34368">
    <property type="entry name" value="OS01G0962200 PROTEIN"/>
    <property type="match status" value="1"/>
</dbReference>
<protein>
    <submittedName>
        <fullName evidence="2">Uncharacterized protein</fullName>
    </submittedName>
</protein>
<feature type="transmembrane region" description="Helical" evidence="1">
    <location>
        <begin position="74"/>
        <end position="92"/>
    </location>
</feature>
<evidence type="ECO:0000313" key="2">
    <source>
        <dbReference type="EMBL" id="MCM5678421.1"/>
    </source>
</evidence>
<sequence length="257" mass="26713">MNAHLPQRCAIALLASMIFALMTGLLAWGPVVLPPAARTDALPQALLLFGPLAMVAAGLYGLRRLEGRPASTAWTLFFVAVALTGPAVGHYRRTLDEASLFIVHLGTGWTSASLMCAFLAERVDARWARWPLLTLGLSLATLSACHWLVGEISHGAGDLRGHLLLQWLPLLLMPAGAVRLPGHVTTARDWYAVLSLYALALLAEALGAPTSGPLLSALAAAWLAYRVGAPAPGGALSAGAVEGGEASKASTSLNTSG</sequence>